<dbReference type="GO" id="GO:0034511">
    <property type="term" value="F:U3 snoRNA binding"/>
    <property type="evidence" value="ECO:0007669"/>
    <property type="project" value="EnsemblFungi"/>
</dbReference>
<dbReference type="GO" id="GO:0034512">
    <property type="term" value="F:box C/D sno(s)RNA binding"/>
    <property type="evidence" value="ECO:0007669"/>
    <property type="project" value="EnsemblFungi"/>
</dbReference>
<feature type="compositionally biased region" description="Acidic residues" evidence="6">
    <location>
        <begin position="1415"/>
        <end position="1427"/>
    </location>
</feature>
<feature type="compositionally biased region" description="Basic and acidic residues" evidence="6">
    <location>
        <begin position="9"/>
        <end position="26"/>
    </location>
</feature>
<dbReference type="InterPro" id="IPR048059">
    <property type="entry name" value="Rrp5_S1_rpt_hs1_sc1"/>
</dbReference>
<dbReference type="CDD" id="cd05708">
    <property type="entry name" value="S1_Rrp5_repeat_sc12"/>
    <property type="match status" value="1"/>
</dbReference>
<feature type="compositionally biased region" description="Acidic residues" evidence="6">
    <location>
        <begin position="1378"/>
        <end position="1387"/>
    </location>
</feature>
<evidence type="ECO:0000256" key="3">
    <source>
        <dbReference type="ARBA" id="ARBA00022553"/>
    </source>
</evidence>
<feature type="domain" description="S1 motif" evidence="7">
    <location>
        <begin position="521"/>
        <end position="591"/>
    </location>
</feature>
<sequence length="1720" mass="192052">MVANKRRRSDAGSKKKESPLTREDKTSAPQKSILESSEVSFPRGGASALTPLELKEVANEAASDVLFGKESSAPTISKSDEHRPLKKKKTSKSTSATASAEKTTIPVESLSFKSLIPGTLVLGKISEINRLDIALSLPDNLIGYVPITSISSVITKQLVEFEESDSEDEEDEEDSDEDLDEDDENKTTKGTSKVKVSKEFPNLSKLFRVGQWLRAVVVESNQRGKKKQHKKRIQLSLELEKVNKDLEDDDLIPGSTLQVSVKSVEDHGIIFDTGKASNAFISNKELKAAKYELENIHPGAVYLSTIVNNNARTITVRFNTGKKNPVTTISSIDSIIPGNYIETLVTEVHNDGLITKSFGLVDSSISLTHAGVFNENELKHKYAIGTNIKARVIAVLLSNGSKKLVLSLLPHILNLNENNYDKNVLSDPLEAFPVGHIFETVEVKGHDSNYIFVSVDGDRFGQVHTSRIDGGKSNIAAIYSNGSQHKARVLGFSQFDNYYTLTMDPKVINQKYLRAQDIPLGELVTGEVLNVLPEHGLKIKIFNQFEAHVPTLHMSDVKLIYPERKFKIGSKVKGRIISISKYTSEITVTLKKSLVGNENIISNIDEAKVGERTAVTVTSFKPNGALVSFFGNLKAFLPKSEISETFVKKPEDHLRLGQTITVRIASVDKEKHRITVSCRLSNESTEEQKQALEDLVVGKSVVKAEIVEKSKESVVVEIPGSNLRGVIFVGHLSDGNYEQNRAILKRLEVGSSIEGLVLDKDARSRLFNLTAKKSLISAAQEDKLPVSFKDITISEQLIPGYVKSVTNKGIFVGFASKLVGLVLAKYATERPVDELTSVFRINQSVSVRVIRTDDENKRFLLSLKEKSTAGDDVINPVDATVKSAKEFVPGKITKAIVKSVKQTQLNVQLADNVQGRVDVSQIFEKFEDIKDTKNPLEQFKKGDVLDVKVIGYHDARNHRFLAISHRKSKQIIIELSAKKSDLKEGPYKPLSFDKLTVGTEWVAYINNSTTGFFFLNLSPSVKGRISFMDLPGDASALQDIDGNYPIGSALKVKVKSVDSENNAVLLTGRQNSVTTLQDVKVGAVVPSRILRITDSFVIVELAENLTAMAFITDALNDYTSKLDEVFDKNDIVPAKVLSVDENNQKINVSLRSEKAKDKLISTFEDLKRGDVVRGFVKNISDRGLFISLGRTVTGYVKVGDLSDSFIKEWKKYYKPHQAVIGKIVDSESEGHVTLTLKESQVNGELNILKRFEDLKVGDIFEGSVRRVTDFGVFIKLDGTLNISGLCHHSQISDNDVSDLTALFGEGDRVKVKLLSIDSDKKQLSLGMKASYFTEETEDVEMEDAEESESEEEEEDEVKENQSDDEDELVEDAFNGQESENESDESDEEKNINESAPVTGLTTNGFDWTASILDQVQDDDSSSDEEDFTEVRNKKKRKSKTVVEDTTGDLQTKAPQSVSDFERLIIGNPNSSIVWMNYMSFQLQLSEIEKAREIGERALKTINYREEQEKLNIWIALLNLENTFGNEESLEDVFKRSTEYMDSLTMHQKLVSIYILSDKFDKAESLFKVITKKFGKESVSVWVTFGSYLLDQKQSERAHEVLANSLNSLPKRHHIEVVRKFAQLEFTKGDAEQGRTLFEGLIADVPKRIDLWNVYIDQEIKKNEKKKVEELFERVLTRKVSRKQAKFFFGKWLTFEEKNGDAKATDYVKAKAQEYVQKNKE</sequence>
<dbReference type="GeneID" id="30203635"/>
<dbReference type="PROSITE" id="PS50126">
    <property type="entry name" value="S1"/>
    <property type="match status" value="10"/>
</dbReference>
<dbReference type="SMART" id="SM00316">
    <property type="entry name" value="S1"/>
    <property type="match status" value="13"/>
</dbReference>
<dbReference type="SUPFAM" id="SSF50249">
    <property type="entry name" value="Nucleic acid-binding proteins"/>
    <property type="match status" value="10"/>
</dbReference>
<dbReference type="InterPro" id="IPR045209">
    <property type="entry name" value="Rrp5"/>
</dbReference>
<dbReference type="FunFam" id="2.40.50.140:FF:000155">
    <property type="entry name" value="rRNA biogenesis protein RRP5"/>
    <property type="match status" value="1"/>
</dbReference>
<dbReference type="CDD" id="cd05693">
    <property type="entry name" value="S1_Rrp5_repeat_hs1_sc1"/>
    <property type="match status" value="1"/>
</dbReference>
<dbReference type="EMBL" id="KV454210">
    <property type="protein sequence ID" value="ODQ60490.1"/>
    <property type="molecule type" value="Genomic_DNA"/>
</dbReference>
<feature type="region of interest" description="Disordered" evidence="6">
    <location>
        <begin position="69"/>
        <end position="102"/>
    </location>
</feature>
<keyword evidence="5" id="KW-0539">Nucleus</keyword>
<dbReference type="OrthoDB" id="412781at2759"/>
<keyword evidence="4" id="KW-0677">Repeat</keyword>
<protein>
    <recommendedName>
        <fullName evidence="7">S1 motif domain-containing protein</fullName>
    </recommendedName>
</protein>
<evidence type="ECO:0000256" key="5">
    <source>
        <dbReference type="ARBA" id="ARBA00023242"/>
    </source>
</evidence>
<evidence type="ECO:0000256" key="2">
    <source>
        <dbReference type="ARBA" id="ARBA00022552"/>
    </source>
</evidence>
<dbReference type="GO" id="GO:0034463">
    <property type="term" value="P:90S preribosome assembly"/>
    <property type="evidence" value="ECO:0007669"/>
    <property type="project" value="EnsemblFungi"/>
</dbReference>
<dbReference type="GO" id="GO:0000472">
    <property type="term" value="P:endonucleolytic cleavage to generate mature 5'-end of SSU-rRNA from (SSU-rRNA, 5.8S rRNA, LSU-rRNA)"/>
    <property type="evidence" value="ECO:0007669"/>
    <property type="project" value="EnsemblFungi"/>
</dbReference>
<feature type="region of interest" description="Disordered" evidence="6">
    <location>
        <begin position="1"/>
        <end position="45"/>
    </location>
</feature>
<comment type="subcellular location">
    <subcellularLocation>
        <location evidence="1">Nucleus</location>
        <location evidence="1">Nucleolus</location>
    </subcellularLocation>
</comment>
<keyword evidence="2" id="KW-0698">rRNA processing</keyword>
<dbReference type="InterPro" id="IPR003029">
    <property type="entry name" value="S1_domain"/>
</dbReference>
<dbReference type="Pfam" id="PF23240">
    <property type="entry name" value="HAT_PRP39_N"/>
    <property type="match status" value="1"/>
</dbReference>
<feature type="domain" description="S1 motif" evidence="7">
    <location>
        <begin position="1082"/>
        <end position="1151"/>
    </location>
</feature>
<dbReference type="Gene3D" id="2.40.50.140">
    <property type="entry name" value="Nucleic acid-binding proteins"/>
    <property type="match status" value="10"/>
</dbReference>
<dbReference type="Pfam" id="PF21710">
    <property type="entry name" value="Spt6_S1"/>
    <property type="match status" value="1"/>
</dbReference>
<dbReference type="InterPro" id="IPR049540">
    <property type="entry name" value="Spt6-like_S1"/>
</dbReference>
<dbReference type="PANTHER" id="PTHR23270">
    <property type="entry name" value="PROGRAMMED CELL DEATH PROTEIN 11 PRE-RRNA PROCESSING PROTEIN RRP5"/>
    <property type="match status" value="1"/>
</dbReference>
<feature type="region of interest" description="Disordered" evidence="6">
    <location>
        <begin position="1332"/>
        <end position="1403"/>
    </location>
</feature>
<name>A0A1E3P5D6_WICAA</name>
<dbReference type="GO" id="GO:0032040">
    <property type="term" value="C:small-subunit processome"/>
    <property type="evidence" value="ECO:0007669"/>
    <property type="project" value="EnsemblFungi"/>
</dbReference>
<dbReference type="SMART" id="SM00386">
    <property type="entry name" value="HAT"/>
    <property type="match status" value="6"/>
</dbReference>
<dbReference type="FunFam" id="2.40.50.140:FF:000266">
    <property type="entry name" value="rRNA biogenesis protein rrp5"/>
    <property type="match status" value="1"/>
</dbReference>
<dbReference type="FunFam" id="2.40.50.140:FF:000159">
    <property type="entry name" value="rRNA biogenesis protein rrp5"/>
    <property type="match status" value="1"/>
</dbReference>
<evidence type="ECO:0000313" key="9">
    <source>
        <dbReference type="Proteomes" id="UP000094112"/>
    </source>
</evidence>
<evidence type="ECO:0000256" key="6">
    <source>
        <dbReference type="SAM" id="MobiDB-lite"/>
    </source>
</evidence>
<dbReference type="InterPro" id="IPR011990">
    <property type="entry name" value="TPR-like_helical_dom_sf"/>
</dbReference>
<dbReference type="Gene3D" id="1.25.40.10">
    <property type="entry name" value="Tetratricopeptide repeat domain"/>
    <property type="match status" value="2"/>
</dbReference>
<dbReference type="STRING" id="683960.A0A1E3P5D6"/>
<dbReference type="GO" id="GO:0034513">
    <property type="term" value="F:box H/ACA snoRNA binding"/>
    <property type="evidence" value="ECO:0007669"/>
    <property type="project" value="EnsemblFungi"/>
</dbReference>
<evidence type="ECO:0000256" key="4">
    <source>
        <dbReference type="ARBA" id="ARBA00022737"/>
    </source>
</evidence>
<feature type="compositionally biased region" description="Low complexity" evidence="6">
    <location>
        <begin position="92"/>
        <end position="102"/>
    </location>
</feature>
<gene>
    <name evidence="8" type="ORF">WICANDRAFT_92989</name>
</gene>
<keyword evidence="3" id="KW-0597">Phosphoprotein</keyword>
<reference evidence="8 9" key="1">
    <citation type="journal article" date="2016" name="Proc. Natl. Acad. Sci. U.S.A.">
        <title>Comparative genomics of biotechnologically important yeasts.</title>
        <authorList>
            <person name="Riley R."/>
            <person name="Haridas S."/>
            <person name="Wolfe K.H."/>
            <person name="Lopes M.R."/>
            <person name="Hittinger C.T."/>
            <person name="Goeker M."/>
            <person name="Salamov A.A."/>
            <person name="Wisecaver J.H."/>
            <person name="Long T.M."/>
            <person name="Calvey C.H."/>
            <person name="Aerts A.L."/>
            <person name="Barry K.W."/>
            <person name="Choi C."/>
            <person name="Clum A."/>
            <person name="Coughlan A.Y."/>
            <person name="Deshpande S."/>
            <person name="Douglass A.P."/>
            <person name="Hanson S.J."/>
            <person name="Klenk H.-P."/>
            <person name="LaButti K.M."/>
            <person name="Lapidus A."/>
            <person name="Lindquist E.A."/>
            <person name="Lipzen A.M."/>
            <person name="Meier-Kolthoff J.P."/>
            <person name="Ohm R.A."/>
            <person name="Otillar R.P."/>
            <person name="Pangilinan J.L."/>
            <person name="Peng Y."/>
            <person name="Rokas A."/>
            <person name="Rosa C.A."/>
            <person name="Scheuner C."/>
            <person name="Sibirny A.A."/>
            <person name="Slot J.C."/>
            <person name="Stielow J.B."/>
            <person name="Sun H."/>
            <person name="Kurtzman C.P."/>
            <person name="Blackwell M."/>
            <person name="Grigoriev I.V."/>
            <person name="Jeffries T.W."/>
        </authorList>
    </citation>
    <scope>NUCLEOTIDE SEQUENCE [LARGE SCALE GENOMIC DNA]</scope>
    <source>
        <strain evidence="9">ATCC 58044 / CBS 1984 / NCYC 433 / NRRL Y-366-8</strain>
    </source>
</reference>
<dbReference type="GO" id="GO:0008266">
    <property type="term" value="F:poly(U) RNA binding"/>
    <property type="evidence" value="ECO:0007669"/>
    <property type="project" value="EnsemblFungi"/>
</dbReference>
<feature type="domain" description="S1 motif" evidence="7">
    <location>
        <begin position="890"/>
        <end position="966"/>
    </location>
</feature>
<dbReference type="GO" id="GO:0000447">
    <property type="term" value="P:endonucleolytic cleavage in ITS1 to separate SSU-rRNA from 5.8S rRNA and LSU-rRNA from tricistronic rRNA transcript (SSU-rRNA, 5.8S rRNA, LSU-rRNA)"/>
    <property type="evidence" value="ECO:0007669"/>
    <property type="project" value="EnsemblFungi"/>
</dbReference>
<dbReference type="GO" id="GO:0042134">
    <property type="term" value="F:rRNA primary transcript binding"/>
    <property type="evidence" value="ECO:0007669"/>
    <property type="project" value="EnsemblFungi"/>
</dbReference>
<dbReference type="CDD" id="cd05702">
    <property type="entry name" value="S1_Rrp5_repeat_hs11_sc8"/>
    <property type="match status" value="1"/>
</dbReference>
<dbReference type="InterPro" id="IPR012340">
    <property type="entry name" value="NA-bd_OB-fold"/>
</dbReference>
<dbReference type="Pfam" id="PF00575">
    <property type="entry name" value="S1"/>
    <property type="match status" value="5"/>
</dbReference>
<dbReference type="RefSeq" id="XP_019039697.1">
    <property type="nucleotide sequence ID" value="XM_019186389.1"/>
</dbReference>
<keyword evidence="9" id="KW-1185">Reference proteome</keyword>
<feature type="domain" description="S1 motif" evidence="7">
    <location>
        <begin position="1169"/>
        <end position="1237"/>
    </location>
</feature>
<accession>A0A1E3P5D6</accession>
<feature type="domain" description="S1 motif" evidence="7">
    <location>
        <begin position="118"/>
        <end position="238"/>
    </location>
</feature>
<organism evidence="8 9">
    <name type="scientific">Wickerhamomyces anomalus (strain ATCC 58044 / CBS 1984 / NCYC 433 / NRRL Y-366-8)</name>
    <name type="common">Yeast</name>
    <name type="synonym">Hansenula anomala</name>
    <dbReference type="NCBI Taxonomy" id="683960"/>
    <lineage>
        <taxon>Eukaryota</taxon>
        <taxon>Fungi</taxon>
        <taxon>Dikarya</taxon>
        <taxon>Ascomycota</taxon>
        <taxon>Saccharomycotina</taxon>
        <taxon>Saccharomycetes</taxon>
        <taxon>Phaffomycetales</taxon>
        <taxon>Wickerhamomycetaceae</taxon>
        <taxon>Wickerhamomyces</taxon>
    </lineage>
</organism>
<feature type="domain" description="S1 motif" evidence="7">
    <location>
        <begin position="795"/>
        <end position="864"/>
    </location>
</feature>
<dbReference type="InterPro" id="IPR003107">
    <property type="entry name" value="HAT"/>
</dbReference>
<feature type="domain" description="S1 motif" evidence="7">
    <location>
        <begin position="1257"/>
        <end position="1328"/>
    </location>
</feature>
<dbReference type="FunFam" id="2.40.50.140:FF:000103">
    <property type="entry name" value="protein RRP5 homolog"/>
    <property type="match status" value="1"/>
</dbReference>
<evidence type="ECO:0000256" key="1">
    <source>
        <dbReference type="ARBA" id="ARBA00004604"/>
    </source>
</evidence>
<feature type="compositionally biased region" description="Acidic residues" evidence="6">
    <location>
        <begin position="161"/>
        <end position="184"/>
    </location>
</feature>
<dbReference type="GO" id="GO:0000464">
    <property type="term" value="P:endonucleolytic cleavage in ITS1 upstream of 5.8S rRNA from tricistronic rRNA transcript (SSU-rRNA, 5.8S rRNA, LSU-rRNA)"/>
    <property type="evidence" value="ECO:0007669"/>
    <property type="project" value="EnsemblFungi"/>
</dbReference>
<feature type="compositionally biased region" description="Polar residues" evidence="6">
    <location>
        <begin position="27"/>
        <end position="39"/>
    </location>
</feature>
<dbReference type="FunFam" id="1.25.40.10:FF:000065">
    <property type="entry name" value="Programmed cell death 11"/>
    <property type="match status" value="1"/>
</dbReference>
<dbReference type="InterPro" id="IPR048058">
    <property type="entry name" value="Rrp5_S1_rpt_hs11_sc8"/>
</dbReference>
<dbReference type="PANTHER" id="PTHR23270:SF10">
    <property type="entry name" value="PROTEIN RRP5 HOMOLOG"/>
    <property type="match status" value="1"/>
</dbReference>
<feature type="region of interest" description="Disordered" evidence="6">
    <location>
        <begin position="1415"/>
        <end position="1452"/>
    </location>
</feature>
<dbReference type="SUPFAM" id="SSF48452">
    <property type="entry name" value="TPR-like"/>
    <property type="match status" value="1"/>
</dbReference>
<dbReference type="Proteomes" id="UP000094112">
    <property type="component" value="Unassembled WGS sequence"/>
</dbReference>
<feature type="domain" description="S1 motif" evidence="7">
    <location>
        <begin position="998"/>
        <end position="1069"/>
    </location>
</feature>
<feature type="domain" description="S1 motif" evidence="7">
    <location>
        <begin position="610"/>
        <end position="679"/>
    </location>
</feature>
<dbReference type="CDD" id="cd05706">
    <property type="entry name" value="S1_Rrp5_repeat_sc10"/>
    <property type="match status" value="1"/>
</dbReference>
<feature type="domain" description="S1 motif" evidence="7">
    <location>
        <begin position="699"/>
        <end position="772"/>
    </location>
</feature>
<proteinExistence type="predicted"/>
<evidence type="ECO:0000313" key="8">
    <source>
        <dbReference type="EMBL" id="ODQ60490.1"/>
    </source>
</evidence>
<feature type="compositionally biased region" description="Acidic residues" evidence="6">
    <location>
        <begin position="1334"/>
        <end position="1370"/>
    </location>
</feature>
<feature type="region of interest" description="Disordered" evidence="6">
    <location>
        <begin position="161"/>
        <end position="194"/>
    </location>
</feature>
<dbReference type="GO" id="GO:0000480">
    <property type="term" value="P:endonucleolytic cleavage in 5'-ETS of tricistronic rRNA transcript (SSU-rRNA, 5.8S rRNA, LSU-rRNA)"/>
    <property type="evidence" value="ECO:0007669"/>
    <property type="project" value="EnsemblFungi"/>
</dbReference>
<evidence type="ECO:0000259" key="7">
    <source>
        <dbReference type="PROSITE" id="PS50126"/>
    </source>
</evidence>